<keyword evidence="4 7" id="KW-0812">Transmembrane</keyword>
<evidence type="ECO:0000313" key="9">
    <source>
        <dbReference type="EMBL" id="MBB3810278.1"/>
    </source>
</evidence>
<keyword evidence="3" id="KW-1003">Cell membrane</keyword>
<evidence type="ECO:0000256" key="2">
    <source>
        <dbReference type="ARBA" id="ARBA00022448"/>
    </source>
</evidence>
<feature type="transmembrane region" description="Helical" evidence="7">
    <location>
        <begin position="135"/>
        <end position="156"/>
    </location>
</feature>
<feature type="transmembrane region" description="Helical" evidence="7">
    <location>
        <begin position="176"/>
        <end position="198"/>
    </location>
</feature>
<evidence type="ECO:0000256" key="6">
    <source>
        <dbReference type="ARBA" id="ARBA00023136"/>
    </source>
</evidence>
<keyword evidence="5 7" id="KW-1133">Transmembrane helix</keyword>
<sequence>MVRRFGARLIQSVILLWIVSIVGFSLLYLTPGGPLAMFAETPGMTQEDVERLERQLGLDQPAPIQYLRWAGGLVVGDWGRSYRDDSPVLEVIGSRIGQTFKLMLAATAVAMSVGLATGILGAVRQYGRFDRVTTILTMIALSIPTFWFGLLVIYVFSQRLGWIPPGNAAPVGDDSWLSALHHLIGPALVLGLLSTAVWSRYMRSAVLETLAQDYIRTARAKGVLRSRLLFHHVLRNALLPMITLIGLELPSLFGGALVTETVFTWPGMGRLFFDSISYRDYPVILGMLIFSAILVISSNLIADTLYGVADPRLRRR</sequence>
<dbReference type="InterPro" id="IPR000515">
    <property type="entry name" value="MetI-like"/>
</dbReference>
<comment type="caution">
    <text evidence="9">The sequence shown here is derived from an EMBL/GenBank/DDBJ whole genome shotgun (WGS) entry which is preliminary data.</text>
</comment>
<dbReference type="PROSITE" id="PS50928">
    <property type="entry name" value="ABC_TM1"/>
    <property type="match status" value="1"/>
</dbReference>
<dbReference type="Pfam" id="PF19300">
    <property type="entry name" value="BPD_transp_1_N"/>
    <property type="match status" value="1"/>
</dbReference>
<dbReference type="Gene3D" id="1.10.3720.10">
    <property type="entry name" value="MetI-like"/>
    <property type="match status" value="1"/>
</dbReference>
<comment type="similarity">
    <text evidence="7">Belongs to the binding-protein-dependent transport system permease family.</text>
</comment>
<dbReference type="CDD" id="cd06261">
    <property type="entry name" value="TM_PBP2"/>
    <property type="match status" value="1"/>
</dbReference>
<feature type="domain" description="ABC transmembrane type-1" evidence="8">
    <location>
        <begin position="96"/>
        <end position="306"/>
    </location>
</feature>
<dbReference type="RefSeq" id="WP_183753171.1">
    <property type="nucleotide sequence ID" value="NZ_JACICC010000005.1"/>
</dbReference>
<feature type="transmembrane region" description="Helical" evidence="7">
    <location>
        <begin position="237"/>
        <end position="263"/>
    </location>
</feature>
<dbReference type="SUPFAM" id="SSF161098">
    <property type="entry name" value="MetI-like"/>
    <property type="match status" value="1"/>
</dbReference>
<evidence type="ECO:0000256" key="7">
    <source>
        <dbReference type="RuleBase" id="RU363032"/>
    </source>
</evidence>
<accession>A0A7W5Z4Y2</accession>
<feature type="transmembrane region" description="Helical" evidence="7">
    <location>
        <begin position="102"/>
        <end position="123"/>
    </location>
</feature>
<dbReference type="PANTHER" id="PTHR43163:SF6">
    <property type="entry name" value="DIPEPTIDE TRANSPORT SYSTEM PERMEASE PROTEIN DPPB-RELATED"/>
    <property type="match status" value="1"/>
</dbReference>
<proteinExistence type="inferred from homology"/>
<dbReference type="PANTHER" id="PTHR43163">
    <property type="entry name" value="DIPEPTIDE TRANSPORT SYSTEM PERMEASE PROTEIN DPPB-RELATED"/>
    <property type="match status" value="1"/>
</dbReference>
<keyword evidence="2 7" id="KW-0813">Transport</keyword>
<evidence type="ECO:0000256" key="1">
    <source>
        <dbReference type="ARBA" id="ARBA00004651"/>
    </source>
</evidence>
<feature type="transmembrane region" description="Helical" evidence="7">
    <location>
        <begin position="12"/>
        <end position="30"/>
    </location>
</feature>
<protein>
    <submittedName>
        <fullName evidence="9">Peptide/nickel transport system permease protein</fullName>
    </submittedName>
</protein>
<name>A0A7W5Z4Y2_9HYPH</name>
<evidence type="ECO:0000256" key="3">
    <source>
        <dbReference type="ARBA" id="ARBA00022475"/>
    </source>
</evidence>
<dbReference type="GO" id="GO:0005886">
    <property type="term" value="C:plasma membrane"/>
    <property type="evidence" value="ECO:0007669"/>
    <property type="project" value="UniProtKB-SubCell"/>
</dbReference>
<dbReference type="Pfam" id="PF00528">
    <property type="entry name" value="BPD_transp_1"/>
    <property type="match status" value="1"/>
</dbReference>
<dbReference type="EMBL" id="JACICC010000005">
    <property type="protein sequence ID" value="MBB3810278.1"/>
    <property type="molecule type" value="Genomic_DNA"/>
</dbReference>
<feature type="transmembrane region" description="Helical" evidence="7">
    <location>
        <begin position="283"/>
        <end position="306"/>
    </location>
</feature>
<comment type="subcellular location">
    <subcellularLocation>
        <location evidence="1 7">Cell membrane</location>
        <topology evidence="1 7">Multi-pass membrane protein</topology>
    </subcellularLocation>
</comment>
<keyword evidence="10" id="KW-1185">Reference proteome</keyword>
<evidence type="ECO:0000256" key="5">
    <source>
        <dbReference type="ARBA" id="ARBA00022989"/>
    </source>
</evidence>
<evidence type="ECO:0000256" key="4">
    <source>
        <dbReference type="ARBA" id="ARBA00022692"/>
    </source>
</evidence>
<dbReference type="InterPro" id="IPR035906">
    <property type="entry name" value="MetI-like_sf"/>
</dbReference>
<organism evidence="9 10">
    <name type="scientific">Pseudochelatococcus contaminans</name>
    <dbReference type="NCBI Taxonomy" id="1538103"/>
    <lineage>
        <taxon>Bacteria</taxon>
        <taxon>Pseudomonadati</taxon>
        <taxon>Pseudomonadota</taxon>
        <taxon>Alphaproteobacteria</taxon>
        <taxon>Hyphomicrobiales</taxon>
        <taxon>Chelatococcaceae</taxon>
        <taxon>Pseudochelatococcus</taxon>
    </lineage>
</organism>
<evidence type="ECO:0000259" key="8">
    <source>
        <dbReference type="PROSITE" id="PS50928"/>
    </source>
</evidence>
<gene>
    <name evidence="9" type="ORF">FHS81_002374</name>
</gene>
<reference evidence="9 10" key="1">
    <citation type="submission" date="2020-08" db="EMBL/GenBank/DDBJ databases">
        <title>Genomic Encyclopedia of Type Strains, Phase IV (KMG-IV): sequencing the most valuable type-strain genomes for metagenomic binning, comparative biology and taxonomic classification.</title>
        <authorList>
            <person name="Goeker M."/>
        </authorList>
    </citation>
    <scope>NUCLEOTIDE SEQUENCE [LARGE SCALE GENOMIC DNA]</scope>
    <source>
        <strain evidence="9 10">DSM 28760</strain>
    </source>
</reference>
<evidence type="ECO:0000313" key="10">
    <source>
        <dbReference type="Proteomes" id="UP000537592"/>
    </source>
</evidence>
<dbReference type="GO" id="GO:0055085">
    <property type="term" value="P:transmembrane transport"/>
    <property type="evidence" value="ECO:0007669"/>
    <property type="project" value="InterPro"/>
</dbReference>
<dbReference type="InterPro" id="IPR045621">
    <property type="entry name" value="BPD_transp_1_N"/>
</dbReference>
<keyword evidence="6 7" id="KW-0472">Membrane</keyword>
<dbReference type="Proteomes" id="UP000537592">
    <property type="component" value="Unassembled WGS sequence"/>
</dbReference>
<dbReference type="AlphaFoldDB" id="A0A7W5Z4Y2"/>